<dbReference type="PANTHER" id="PTHR12959">
    <property type="entry name" value="GPI TRANSAMIDASE COMPONENT PIG-T-RELATED"/>
    <property type="match status" value="1"/>
</dbReference>
<evidence type="ECO:0000256" key="1">
    <source>
        <dbReference type="SAM" id="Phobius"/>
    </source>
</evidence>
<keyword evidence="2" id="KW-0732">Signal</keyword>
<organism evidence="3 4">
    <name type="scientific">Hondaea fermentalgiana</name>
    <dbReference type="NCBI Taxonomy" id="2315210"/>
    <lineage>
        <taxon>Eukaryota</taxon>
        <taxon>Sar</taxon>
        <taxon>Stramenopiles</taxon>
        <taxon>Bigyra</taxon>
        <taxon>Labyrinthulomycetes</taxon>
        <taxon>Thraustochytrida</taxon>
        <taxon>Thraustochytriidae</taxon>
        <taxon>Hondaea</taxon>
    </lineage>
</organism>
<keyword evidence="1" id="KW-0472">Membrane</keyword>
<dbReference type="EMBL" id="BEYU01000039">
    <property type="protein sequence ID" value="GBG28103.1"/>
    <property type="molecule type" value="Genomic_DNA"/>
</dbReference>
<dbReference type="Pfam" id="PF04113">
    <property type="entry name" value="Gpi16"/>
    <property type="match status" value="2"/>
</dbReference>
<keyword evidence="1" id="KW-0812">Transmembrane</keyword>
<feature type="chain" id="PRO_5015356277" evidence="2">
    <location>
        <begin position="30"/>
        <end position="621"/>
    </location>
</feature>
<gene>
    <name evidence="3" type="ORF">FCC1311_110861</name>
</gene>
<keyword evidence="1" id="KW-1133">Transmembrane helix</keyword>
<feature type="transmembrane region" description="Helical" evidence="1">
    <location>
        <begin position="587"/>
        <end position="603"/>
    </location>
</feature>
<dbReference type="PANTHER" id="PTHR12959:SF11">
    <property type="entry name" value="GPI TRANSAMIDASE COMPONENT PIG-T"/>
    <property type="match status" value="1"/>
</dbReference>
<dbReference type="GO" id="GO:0042765">
    <property type="term" value="C:GPI-anchor transamidase complex"/>
    <property type="evidence" value="ECO:0007669"/>
    <property type="project" value="InterPro"/>
</dbReference>
<name>A0A2R5GHI3_9STRA</name>
<evidence type="ECO:0000313" key="3">
    <source>
        <dbReference type="EMBL" id="GBG28103.1"/>
    </source>
</evidence>
<dbReference type="InterPro" id="IPR007245">
    <property type="entry name" value="PIG-T"/>
</dbReference>
<sequence>MRARARARAAAGAVAAWCVVAAAAAAAAAVSESFEEEAAFRRVRDASPRGGARGWEDLVTHVQFTVRWEQASAAGPAFAWEHFNLFPMQFGQTMDRFDVEELEMTFSKGRWRQRWGASPVPAAQGVEVWALLRAQDAPSADEAWRALAAALAGLSCASLDTIVDSRIARPRHTFGMPPLNTSETVTDETLFLQYGQLSSEASCTENLAPLLKLLPCRGNAGLAQVLVPTEIFRADHHAIRLHFRRVCDSRRGWSATCKTPGVELVLSVVLAHGRLAPAHAELATLAPMRTAVEECPLAAASRVFVEESFSNATTEMTCTPFLGPHATRMRELALRDLTPHDAVTKPVIPPQPLVRVTERFASGVGRTEGGVVTRLSTSSDFVDPIRLQYFEMVPAYLRVRPSSVRLEVNGVQVPAQDLWGPGAASVISLSSFYGSPTQLELTFDVAPGSSVLVSYAFEQAFLPLWDFPPDPNRGFDIPAAVASYSIPHQPGLCVQGVVADDLPLASPLLGRGTHGPVAGRRMREYAAPLLVSMPLPDFSMPYNVITLSSTVFAYLVGTTISILLQEVRVRPDPDEASQETWKRRKRMLKNLFFVALVGLAWMYENDRDTLQELLHHVAIPI</sequence>
<keyword evidence="4" id="KW-1185">Reference proteome</keyword>
<reference evidence="3 4" key="1">
    <citation type="submission" date="2017-12" db="EMBL/GenBank/DDBJ databases">
        <title>Sequencing, de novo assembly and annotation of complete genome of a new Thraustochytrid species, strain FCC1311.</title>
        <authorList>
            <person name="Sedici K."/>
            <person name="Godart F."/>
            <person name="Aiese Cigliano R."/>
            <person name="Sanseverino W."/>
            <person name="Barakat M."/>
            <person name="Ortet P."/>
            <person name="Marechal E."/>
            <person name="Cagnac O."/>
            <person name="Amato A."/>
        </authorList>
    </citation>
    <scope>NUCLEOTIDE SEQUENCE [LARGE SCALE GENOMIC DNA]</scope>
</reference>
<evidence type="ECO:0000256" key="2">
    <source>
        <dbReference type="SAM" id="SignalP"/>
    </source>
</evidence>
<dbReference type="GO" id="GO:0016255">
    <property type="term" value="P:attachment of GPI anchor to protein"/>
    <property type="evidence" value="ECO:0007669"/>
    <property type="project" value="InterPro"/>
</dbReference>
<feature type="signal peptide" evidence="2">
    <location>
        <begin position="1"/>
        <end position="29"/>
    </location>
</feature>
<proteinExistence type="predicted"/>
<dbReference type="AlphaFoldDB" id="A0A2R5GHI3"/>
<protein>
    <submittedName>
        <fullName evidence="3">GPI transamidase component PIG-T</fullName>
    </submittedName>
</protein>
<accession>A0A2R5GHI3</accession>
<dbReference type="OrthoDB" id="331263at2759"/>
<dbReference type="InParanoid" id="A0A2R5GHI3"/>
<dbReference type="Proteomes" id="UP000241890">
    <property type="component" value="Unassembled WGS sequence"/>
</dbReference>
<comment type="caution">
    <text evidence="3">The sequence shown here is derived from an EMBL/GenBank/DDBJ whole genome shotgun (WGS) entry which is preliminary data.</text>
</comment>
<feature type="transmembrane region" description="Helical" evidence="1">
    <location>
        <begin position="542"/>
        <end position="564"/>
    </location>
</feature>
<evidence type="ECO:0000313" key="4">
    <source>
        <dbReference type="Proteomes" id="UP000241890"/>
    </source>
</evidence>